<dbReference type="RefSeq" id="XP_020833672.1">
    <property type="nucleotide sequence ID" value="XM_020978013.1"/>
</dbReference>
<dbReference type="SUPFAM" id="SSF109640">
    <property type="entry name" value="KRAB domain (Kruppel-associated box)"/>
    <property type="match status" value="1"/>
</dbReference>
<protein>
    <submittedName>
        <fullName evidence="4 5">Zinc finger protein 74-like isoform X2</fullName>
    </submittedName>
</protein>
<dbReference type="PANTHER" id="PTHR23232">
    <property type="entry name" value="KRAB DOMAIN C2H2 ZINC FINGER"/>
    <property type="match status" value="1"/>
</dbReference>
<dbReference type="AlphaFoldDB" id="A0A6P5JK31"/>
<dbReference type="PANTHER" id="PTHR23232:SF117">
    <property type="entry name" value="KRAB DOMAIN-CONTAINING PROTEIN"/>
    <property type="match status" value="1"/>
</dbReference>
<dbReference type="InterPro" id="IPR050169">
    <property type="entry name" value="Krueppel_C2H2_ZnF"/>
</dbReference>
<dbReference type="CDD" id="cd07765">
    <property type="entry name" value="KRAB_A-box"/>
    <property type="match status" value="1"/>
</dbReference>
<feature type="domain" description="KRAB" evidence="2">
    <location>
        <begin position="49"/>
        <end position="120"/>
    </location>
</feature>
<dbReference type="Gene3D" id="6.10.140.140">
    <property type="match status" value="1"/>
</dbReference>
<name>A0A6P5JK31_PHACI</name>
<dbReference type="RefSeq" id="XP_020833673.1">
    <property type="nucleotide sequence ID" value="XM_020978014.1"/>
</dbReference>
<keyword evidence="3" id="KW-1185">Reference proteome</keyword>
<evidence type="ECO:0000313" key="4">
    <source>
        <dbReference type="RefSeq" id="XP_020833672.1"/>
    </source>
</evidence>
<evidence type="ECO:0000313" key="3">
    <source>
        <dbReference type="Proteomes" id="UP000515140"/>
    </source>
</evidence>
<dbReference type="InterPro" id="IPR001909">
    <property type="entry name" value="KRAB"/>
</dbReference>
<dbReference type="Pfam" id="PF01352">
    <property type="entry name" value="KRAB"/>
    <property type="match status" value="1"/>
</dbReference>
<dbReference type="InterPro" id="IPR036051">
    <property type="entry name" value="KRAB_dom_sf"/>
</dbReference>
<dbReference type="GeneID" id="110202046"/>
<dbReference type="PROSITE" id="PS50805">
    <property type="entry name" value="KRAB"/>
    <property type="match status" value="1"/>
</dbReference>
<gene>
    <name evidence="4 5" type="primary">LOC110202046</name>
</gene>
<feature type="region of interest" description="Disordered" evidence="1">
    <location>
        <begin position="1"/>
        <end position="22"/>
    </location>
</feature>
<feature type="region of interest" description="Disordered" evidence="1">
    <location>
        <begin position="139"/>
        <end position="158"/>
    </location>
</feature>
<organism evidence="3 5">
    <name type="scientific">Phascolarctos cinereus</name>
    <name type="common">Koala</name>
    <dbReference type="NCBI Taxonomy" id="38626"/>
    <lineage>
        <taxon>Eukaryota</taxon>
        <taxon>Metazoa</taxon>
        <taxon>Chordata</taxon>
        <taxon>Craniata</taxon>
        <taxon>Vertebrata</taxon>
        <taxon>Euteleostomi</taxon>
        <taxon>Mammalia</taxon>
        <taxon>Metatheria</taxon>
        <taxon>Diprotodontia</taxon>
        <taxon>Phascolarctidae</taxon>
        <taxon>Phascolarctos</taxon>
    </lineage>
</organism>
<accession>A0A6P5JK31</accession>
<evidence type="ECO:0000313" key="5">
    <source>
        <dbReference type="RefSeq" id="XP_020833673.1"/>
    </source>
</evidence>
<dbReference type="GO" id="GO:0006355">
    <property type="term" value="P:regulation of DNA-templated transcription"/>
    <property type="evidence" value="ECO:0007669"/>
    <property type="project" value="InterPro"/>
</dbReference>
<dbReference type="SMART" id="SM00349">
    <property type="entry name" value="KRAB"/>
    <property type="match status" value="1"/>
</dbReference>
<sequence>MAPGSHRPPFQPGEPSIPGSHGLVFSLQSPNRKIPGLTPAPWEDLKETVTFKNVAVDFTQEEWGLLDLPQKELYKGVMLENAWNLLSLGLAVPREDVISYFEQREAPWMLEQEDLRSRCPEEEIRLEVKEITAELSLSVEETQKQRSMDDGPCDITWS</sequence>
<proteinExistence type="predicted"/>
<reference evidence="4 5" key="1">
    <citation type="submission" date="2025-04" db="UniProtKB">
        <authorList>
            <consortium name="RefSeq"/>
        </authorList>
    </citation>
    <scope>IDENTIFICATION</scope>
    <source>
        <tissue evidence="4 5">Spleen</tissue>
    </source>
</reference>
<evidence type="ECO:0000256" key="1">
    <source>
        <dbReference type="SAM" id="MobiDB-lite"/>
    </source>
</evidence>
<evidence type="ECO:0000259" key="2">
    <source>
        <dbReference type="PROSITE" id="PS50805"/>
    </source>
</evidence>
<dbReference type="Proteomes" id="UP000515140">
    <property type="component" value="Unplaced"/>
</dbReference>